<gene>
    <name evidence="1" type="ORF">M378DRAFT_82439</name>
</gene>
<dbReference type="Pfam" id="PF02992">
    <property type="entry name" value="Transposase_21"/>
    <property type="match status" value="1"/>
</dbReference>
<dbReference type="STRING" id="946122.A0A0C2WYS7"/>
<sequence length="274" mass="31493">MRYLMRKTSEILQNVDIDNNIIVDVYEDVCNGSDHLEAVIEGRIREDDTVVMFSLDGAQLYRDKESDCWFFIWILLNLSPQIRYKKRYVLPGGFIPGPNKPGNLESFILPSFRHLSALQKNGLRAWDGSQLKWIRTYPFFLFGTADTKGLPVISGLVGHSGKFGCRLYCGFPGRHKPGVAMHYPAALQPQNHDPRLHFHPDIDINTISQPNTHEYDKNLRSVLQATTARAYKDRRLVLQTRTHSMTSYVYSYLDSRAYYIAMTPRSFVLLNITS</sequence>
<organism evidence="1 2">
    <name type="scientific">Amanita muscaria (strain Koide BX008)</name>
    <dbReference type="NCBI Taxonomy" id="946122"/>
    <lineage>
        <taxon>Eukaryota</taxon>
        <taxon>Fungi</taxon>
        <taxon>Dikarya</taxon>
        <taxon>Basidiomycota</taxon>
        <taxon>Agaricomycotina</taxon>
        <taxon>Agaricomycetes</taxon>
        <taxon>Agaricomycetidae</taxon>
        <taxon>Agaricales</taxon>
        <taxon>Pluteineae</taxon>
        <taxon>Amanitaceae</taxon>
        <taxon>Amanita</taxon>
    </lineage>
</organism>
<reference evidence="1 2" key="1">
    <citation type="submission" date="2014-04" db="EMBL/GenBank/DDBJ databases">
        <title>Evolutionary Origins and Diversification of the Mycorrhizal Mutualists.</title>
        <authorList>
            <consortium name="DOE Joint Genome Institute"/>
            <consortium name="Mycorrhizal Genomics Consortium"/>
            <person name="Kohler A."/>
            <person name="Kuo A."/>
            <person name="Nagy L.G."/>
            <person name="Floudas D."/>
            <person name="Copeland A."/>
            <person name="Barry K.W."/>
            <person name="Cichocki N."/>
            <person name="Veneault-Fourrey C."/>
            <person name="LaButti K."/>
            <person name="Lindquist E.A."/>
            <person name="Lipzen A."/>
            <person name="Lundell T."/>
            <person name="Morin E."/>
            <person name="Murat C."/>
            <person name="Riley R."/>
            <person name="Ohm R."/>
            <person name="Sun H."/>
            <person name="Tunlid A."/>
            <person name="Henrissat B."/>
            <person name="Grigoriev I.V."/>
            <person name="Hibbett D.S."/>
            <person name="Martin F."/>
        </authorList>
    </citation>
    <scope>NUCLEOTIDE SEQUENCE [LARGE SCALE GENOMIC DNA]</scope>
    <source>
        <strain evidence="1 2">Koide BX008</strain>
    </source>
</reference>
<dbReference type="Proteomes" id="UP000054549">
    <property type="component" value="Unassembled WGS sequence"/>
</dbReference>
<protein>
    <submittedName>
        <fullName evidence="1">Uncharacterized protein</fullName>
    </submittedName>
</protein>
<dbReference type="InParanoid" id="A0A0C2WYS7"/>
<accession>A0A0C2WYS7</accession>
<dbReference type="EMBL" id="KN818283">
    <property type="protein sequence ID" value="KIL61538.1"/>
    <property type="molecule type" value="Genomic_DNA"/>
</dbReference>
<keyword evidence="2" id="KW-1185">Reference proteome</keyword>
<dbReference type="OrthoDB" id="3261594at2759"/>
<evidence type="ECO:0000313" key="2">
    <source>
        <dbReference type="Proteomes" id="UP000054549"/>
    </source>
</evidence>
<dbReference type="InterPro" id="IPR004242">
    <property type="entry name" value="Transposase_21"/>
</dbReference>
<proteinExistence type="predicted"/>
<dbReference type="HOGENOM" id="CLU_007337_4_0_1"/>
<name>A0A0C2WYS7_AMAMK</name>
<dbReference type="AlphaFoldDB" id="A0A0C2WYS7"/>
<evidence type="ECO:0000313" key="1">
    <source>
        <dbReference type="EMBL" id="KIL61538.1"/>
    </source>
</evidence>